<evidence type="ECO:0000256" key="3">
    <source>
        <dbReference type="ARBA" id="ARBA00022748"/>
    </source>
</evidence>
<dbReference type="InterPro" id="IPR007816">
    <property type="entry name" value="ResB-like_domain"/>
</dbReference>
<keyword evidence="4 6" id="KW-1133">Transmembrane helix</keyword>
<geneLocation type="chloroplast" evidence="9"/>
<keyword evidence="6" id="KW-0793">Thylakoid</keyword>
<dbReference type="EMBL" id="MG598531">
    <property type="protein sequence ID" value="AWD77284.1"/>
    <property type="molecule type" value="Genomic_DNA"/>
</dbReference>
<dbReference type="HAMAP" id="MF_01392">
    <property type="entry name" value="CytC_Ccs1"/>
    <property type="match status" value="1"/>
</dbReference>
<accession>A0A2S1FWZ7</accession>
<dbReference type="RefSeq" id="YP_009488617.1">
    <property type="nucleotide sequence ID" value="NC_037841.1"/>
</dbReference>
<keyword evidence="9" id="KW-0934">Plastid</keyword>
<feature type="transmembrane region" description="Helical" evidence="7">
    <location>
        <begin position="168"/>
        <end position="191"/>
    </location>
</feature>
<evidence type="ECO:0000256" key="5">
    <source>
        <dbReference type="ARBA" id="ARBA00023136"/>
    </source>
</evidence>
<organism evidence="9">
    <name type="scientific">Grateloupia filicina</name>
    <dbReference type="NCBI Taxonomy" id="31455"/>
    <lineage>
        <taxon>Eukaryota</taxon>
        <taxon>Rhodophyta</taxon>
        <taxon>Florideophyceae</taxon>
        <taxon>Rhodymeniophycidae</taxon>
        <taxon>Halymeniales</taxon>
        <taxon>Halymeniaceae</taxon>
        <taxon>Grateloupia</taxon>
    </lineage>
</organism>
<protein>
    <recommendedName>
        <fullName evidence="6">Cytochrome c biogenesis protein Ccs1</fullName>
    </recommendedName>
</protein>
<comment type="similarity">
    <text evidence="6">Belongs to the Ccs1/CcsB family.</text>
</comment>
<evidence type="ECO:0000259" key="8">
    <source>
        <dbReference type="Pfam" id="PF05140"/>
    </source>
</evidence>
<dbReference type="PANTHER" id="PTHR31566:SF0">
    <property type="entry name" value="CYTOCHROME C BIOGENESIS PROTEIN CCS1, CHLOROPLASTIC"/>
    <property type="match status" value="1"/>
</dbReference>
<comment type="subcellular location">
    <subcellularLocation>
        <location evidence="1">Membrane</location>
        <topology evidence="1">Multi-pass membrane protein</topology>
    </subcellularLocation>
    <subcellularLocation>
        <location evidence="6">Plastid</location>
        <location evidence="6">Chloroplast thylakoid membrane</location>
        <topology evidence="6">Multi-pass membrane protein</topology>
    </subcellularLocation>
</comment>
<proteinExistence type="inferred from homology"/>
<dbReference type="InterPro" id="IPR023494">
    <property type="entry name" value="Cyt_c_bgen_Ccs1/CcsB/ResB"/>
</dbReference>
<feature type="domain" description="ResB-like" evidence="8">
    <location>
        <begin position="21"/>
        <end position="301"/>
    </location>
</feature>
<feature type="domain" description="ResB-like" evidence="8">
    <location>
        <begin position="360"/>
        <end position="424"/>
    </location>
</feature>
<evidence type="ECO:0000256" key="6">
    <source>
        <dbReference type="HAMAP-Rule" id="MF_01392"/>
    </source>
</evidence>
<keyword evidence="5 6" id="KW-0472">Membrane</keyword>
<keyword evidence="3 6" id="KW-0201">Cytochrome c-type biogenesis</keyword>
<feature type="transmembrane region" description="Helical" evidence="7">
    <location>
        <begin position="376"/>
        <end position="395"/>
    </location>
</feature>
<feature type="transmembrane region" description="Helical" evidence="7">
    <location>
        <begin position="123"/>
        <end position="148"/>
    </location>
</feature>
<keyword evidence="9" id="KW-0150">Chloroplast</keyword>
<dbReference type="Pfam" id="PF05140">
    <property type="entry name" value="ResB"/>
    <property type="match status" value="2"/>
</dbReference>
<evidence type="ECO:0000256" key="1">
    <source>
        <dbReference type="ARBA" id="ARBA00004141"/>
    </source>
</evidence>
<name>A0A2S1FWZ7_9FLOR</name>
<gene>
    <name evidence="6 9" type="primary">ccs1</name>
    <name evidence="9" type="ORF">Grafi_p047</name>
</gene>
<dbReference type="GeneID" id="36944889"/>
<dbReference type="PANTHER" id="PTHR31566">
    <property type="entry name" value="CYTOCHROME C BIOGENESIS PROTEIN CCS1, CHLOROPLASTIC"/>
    <property type="match status" value="1"/>
</dbReference>
<dbReference type="GO" id="GO:0009535">
    <property type="term" value="C:chloroplast thylakoid membrane"/>
    <property type="evidence" value="ECO:0007669"/>
    <property type="project" value="UniProtKB-SubCell"/>
</dbReference>
<evidence type="ECO:0000313" key="9">
    <source>
        <dbReference type="EMBL" id="AWD77284.1"/>
    </source>
</evidence>
<comment type="subunit">
    <text evidence="6">May interact with CcsA.</text>
</comment>
<reference evidence="9" key="1">
    <citation type="submission" date="2017-12" db="EMBL/GenBank/DDBJ databases">
        <title>Complete Sequences of the chloroplast DNA of the Grateloupia filicina.</title>
        <authorList>
            <person name="Liu T."/>
            <person name="Liu C."/>
            <person name="Li Y."/>
        </authorList>
    </citation>
    <scope>NUCLEOTIDE SEQUENCE</scope>
</reference>
<sequence length="437" mass="49944">MKILSYKNISWNILKIVSSLNFSIILLLLIALVSILGTIIEQDQSLLYYQTSYPVSENKFYPFNWHTIVFLGLDHLYANWWFLLIIFLFFVSLIICTFSRQLPVLKNARNWKFLQQTKNMKKIKIFQSFSFASISNMIYSLNSCSYYVFHRGHSVYAYKGLLGRIAPIFVHFSIILTLIGTIIGLFGGFIVQEMVPNGETFHLNNVVKSGVQSRLPYNLVGFINDFSIEYNQDGSIQQFFSSVSIMSNEGESLITQQISVNSPLTFNGITFYQTDWQVNALRFRLGQAPIMQKKLNKIQIGNKTIWFCNLPVSSKEGVNIVITGLTGELFLYDSNGMLLKTCNVNQRVEIYNTSFMVKEIMASTGLQIKADPGISVVYLGFFILIISVITSYLSYSQIWVKSAVNNMDLAGFTNRAVLAFEEDFIAIQKVYTYHTFQ</sequence>
<evidence type="ECO:0000256" key="4">
    <source>
        <dbReference type="ARBA" id="ARBA00022989"/>
    </source>
</evidence>
<feature type="transmembrane region" description="Helical" evidence="7">
    <location>
        <begin position="80"/>
        <end position="102"/>
    </location>
</feature>
<keyword evidence="2 6" id="KW-0812">Transmembrane</keyword>
<feature type="transmembrane region" description="Helical" evidence="7">
    <location>
        <begin position="20"/>
        <end position="40"/>
    </location>
</feature>
<evidence type="ECO:0000256" key="7">
    <source>
        <dbReference type="SAM" id="Phobius"/>
    </source>
</evidence>
<evidence type="ECO:0000256" key="2">
    <source>
        <dbReference type="ARBA" id="ARBA00022692"/>
    </source>
</evidence>
<comment type="function">
    <text evidence="6">Required during biogenesis of c-type cytochromes (cytochrome c6 and cytochrome f) at the step of heme attachment.</text>
</comment>
<dbReference type="AlphaFoldDB" id="A0A2S1FWZ7"/>
<dbReference type="GO" id="GO:0017004">
    <property type="term" value="P:cytochrome complex assembly"/>
    <property type="evidence" value="ECO:0007669"/>
    <property type="project" value="UniProtKB-UniRule"/>
</dbReference>